<reference evidence="13 14" key="1">
    <citation type="journal article" date="2013" name="BMC Genomics">
        <title>Reconstruction of the lipid metabolism for the microalga Monoraphidium neglectum from its genome sequence reveals characteristics suitable for biofuel production.</title>
        <authorList>
            <person name="Bogen C."/>
            <person name="Al-Dilaimi A."/>
            <person name="Albersmeier A."/>
            <person name="Wichmann J."/>
            <person name="Grundmann M."/>
            <person name="Rupp O."/>
            <person name="Lauersen K.J."/>
            <person name="Blifernez-Klassen O."/>
            <person name="Kalinowski J."/>
            <person name="Goesmann A."/>
            <person name="Mussgnug J.H."/>
            <person name="Kruse O."/>
        </authorList>
    </citation>
    <scope>NUCLEOTIDE SEQUENCE [LARGE SCALE GENOMIC DNA]</scope>
    <source>
        <strain evidence="13 14">SAG 48.87</strain>
    </source>
</reference>
<dbReference type="InterPro" id="IPR000629">
    <property type="entry name" value="RNA-helicase_DEAD-box_CS"/>
</dbReference>
<dbReference type="GO" id="GO:0003724">
    <property type="term" value="F:RNA helicase activity"/>
    <property type="evidence" value="ECO:0007669"/>
    <property type="project" value="UniProtKB-EC"/>
</dbReference>
<evidence type="ECO:0000259" key="12">
    <source>
        <dbReference type="PROSITE" id="PS51194"/>
    </source>
</evidence>
<evidence type="ECO:0000256" key="5">
    <source>
        <dbReference type="ARBA" id="ARBA00022840"/>
    </source>
</evidence>
<comment type="similarity">
    <text evidence="7">Belongs to the DEAD box helicase family. DDX52/ROK1 subfamily.</text>
</comment>
<dbReference type="InterPro" id="IPR011545">
    <property type="entry name" value="DEAD/DEAH_box_helicase_dom"/>
</dbReference>
<sequence length="533" mass="56655">MDPFALLTSGAKFDRGRMKQDQNVYRGQQHRAAAHALPPGLLKAPAAAAGGQPPRKKRRLQHATAHAGASESGADDHQGSDPGISVFGGSQSPAGGAGGQRRRDDAVAAAGMAGAGAGAEALPEVRTHDPNEEANSIRKALRIKVSGGGAPCPLRGWEELGERYHVGPRLRAALAGAGWADPTPIQRQAVPALLEGRELLAIAPTGSGKTLAFLLPVVAALRRARNEGGAAWPDAPKALFLSPTHELAGQTARVLRKLLPGTKLRACLLSKATAAGSDFAKVDILVANPLRLRTLVEDGKMDLSHLSHLVIDEADKLFEMGFTEQASPQLSEFYHFLSALSQPGATCRTTIHACTTRQVDALLAAATRPDITRALFSATLPEKVEDLARTVLRDPLRVTVGERNTAAAMVAQRLQFVGREGGKLMTLRQMLAGGLTPPVLVFVSTKERAKLLHRELMYDGVRADHISADQSQAARTAAVENFRAGRTWVLIATDLIGRGMDFVGVNTVVNYDFPKTAADYIHRVGRTGRAGRA</sequence>
<evidence type="ECO:0000256" key="6">
    <source>
        <dbReference type="ARBA" id="ARBA00022884"/>
    </source>
</evidence>
<dbReference type="InterPro" id="IPR027417">
    <property type="entry name" value="P-loop_NTPase"/>
</dbReference>
<name>A0A0D2KN47_9CHLO</name>
<dbReference type="SMART" id="SM00487">
    <property type="entry name" value="DEXDc"/>
    <property type="match status" value="1"/>
</dbReference>
<dbReference type="SUPFAM" id="SSF52540">
    <property type="entry name" value="P-loop containing nucleoside triphosphate hydrolases"/>
    <property type="match status" value="2"/>
</dbReference>
<keyword evidence="3 9" id="KW-0378">Hydrolase</keyword>
<dbReference type="STRING" id="145388.A0A0D2KN47"/>
<evidence type="ECO:0000313" key="14">
    <source>
        <dbReference type="Proteomes" id="UP000054498"/>
    </source>
</evidence>
<gene>
    <name evidence="13" type="ORF">MNEG_10863</name>
</gene>
<keyword evidence="5 9" id="KW-0067">ATP-binding</keyword>
<comment type="catalytic activity">
    <reaction evidence="8">
        <text>ATP + H2O = ADP + phosphate + H(+)</text>
        <dbReference type="Rhea" id="RHEA:13065"/>
        <dbReference type="ChEBI" id="CHEBI:15377"/>
        <dbReference type="ChEBI" id="CHEBI:15378"/>
        <dbReference type="ChEBI" id="CHEBI:30616"/>
        <dbReference type="ChEBI" id="CHEBI:43474"/>
        <dbReference type="ChEBI" id="CHEBI:456216"/>
        <dbReference type="EC" id="3.6.4.13"/>
    </reaction>
</comment>
<dbReference type="CDD" id="cd17957">
    <property type="entry name" value="DEADc_DDX52"/>
    <property type="match status" value="1"/>
</dbReference>
<proteinExistence type="inferred from homology"/>
<dbReference type="PROSITE" id="PS00039">
    <property type="entry name" value="DEAD_ATP_HELICASE"/>
    <property type="match status" value="1"/>
</dbReference>
<evidence type="ECO:0000256" key="2">
    <source>
        <dbReference type="ARBA" id="ARBA00022741"/>
    </source>
</evidence>
<dbReference type="GO" id="GO:0030490">
    <property type="term" value="P:maturation of SSU-rRNA"/>
    <property type="evidence" value="ECO:0007669"/>
    <property type="project" value="InterPro"/>
</dbReference>
<evidence type="ECO:0000256" key="8">
    <source>
        <dbReference type="ARBA" id="ARBA00047984"/>
    </source>
</evidence>
<dbReference type="AlphaFoldDB" id="A0A0D2KN47"/>
<accession>A0A0D2KN47</accession>
<dbReference type="Proteomes" id="UP000054498">
    <property type="component" value="Unassembled WGS sequence"/>
</dbReference>
<organism evidence="13 14">
    <name type="scientific">Monoraphidium neglectum</name>
    <dbReference type="NCBI Taxonomy" id="145388"/>
    <lineage>
        <taxon>Eukaryota</taxon>
        <taxon>Viridiplantae</taxon>
        <taxon>Chlorophyta</taxon>
        <taxon>core chlorophytes</taxon>
        <taxon>Chlorophyceae</taxon>
        <taxon>CS clade</taxon>
        <taxon>Sphaeropleales</taxon>
        <taxon>Selenastraceae</taxon>
        <taxon>Monoraphidium</taxon>
    </lineage>
</organism>
<keyword evidence="14" id="KW-1185">Reference proteome</keyword>
<dbReference type="EMBL" id="KK102709">
    <property type="protein sequence ID" value="KIY97098.1"/>
    <property type="molecule type" value="Genomic_DNA"/>
</dbReference>
<evidence type="ECO:0000256" key="3">
    <source>
        <dbReference type="ARBA" id="ARBA00022801"/>
    </source>
</evidence>
<evidence type="ECO:0000259" key="11">
    <source>
        <dbReference type="PROSITE" id="PS51192"/>
    </source>
</evidence>
<dbReference type="GeneID" id="25728068"/>
<keyword evidence="6" id="KW-0694">RNA-binding</keyword>
<feature type="compositionally biased region" description="Low complexity" evidence="10">
    <location>
        <begin position="34"/>
        <end position="53"/>
    </location>
</feature>
<evidence type="ECO:0000256" key="1">
    <source>
        <dbReference type="ARBA" id="ARBA00012552"/>
    </source>
</evidence>
<dbReference type="InterPro" id="IPR001650">
    <property type="entry name" value="Helicase_C-like"/>
</dbReference>
<dbReference type="PROSITE" id="PS51192">
    <property type="entry name" value="HELICASE_ATP_BIND_1"/>
    <property type="match status" value="1"/>
</dbReference>
<evidence type="ECO:0000256" key="9">
    <source>
        <dbReference type="RuleBase" id="RU000492"/>
    </source>
</evidence>
<dbReference type="KEGG" id="mng:MNEG_10863"/>
<evidence type="ECO:0000256" key="4">
    <source>
        <dbReference type="ARBA" id="ARBA00022806"/>
    </source>
</evidence>
<dbReference type="OrthoDB" id="360161at2759"/>
<feature type="non-terminal residue" evidence="13">
    <location>
        <position position="533"/>
    </location>
</feature>
<dbReference type="GO" id="GO:0003723">
    <property type="term" value="F:RNA binding"/>
    <property type="evidence" value="ECO:0007669"/>
    <property type="project" value="UniProtKB-KW"/>
</dbReference>
<feature type="domain" description="Helicase C-terminal" evidence="12">
    <location>
        <begin position="426"/>
        <end position="533"/>
    </location>
</feature>
<dbReference type="GO" id="GO:0016887">
    <property type="term" value="F:ATP hydrolysis activity"/>
    <property type="evidence" value="ECO:0007669"/>
    <property type="project" value="RHEA"/>
</dbReference>
<dbReference type="Pfam" id="PF00270">
    <property type="entry name" value="DEAD"/>
    <property type="match status" value="1"/>
</dbReference>
<dbReference type="RefSeq" id="XP_013896118.1">
    <property type="nucleotide sequence ID" value="XM_014040664.1"/>
</dbReference>
<keyword evidence="4 9" id="KW-0347">Helicase</keyword>
<keyword evidence="2 9" id="KW-0547">Nucleotide-binding</keyword>
<dbReference type="PANTHER" id="PTHR47959:SF15">
    <property type="entry name" value="RNA HELICASE"/>
    <property type="match status" value="1"/>
</dbReference>
<dbReference type="Gene3D" id="3.40.50.300">
    <property type="entry name" value="P-loop containing nucleotide triphosphate hydrolases"/>
    <property type="match status" value="2"/>
</dbReference>
<dbReference type="PROSITE" id="PS51194">
    <property type="entry name" value="HELICASE_CTER"/>
    <property type="match status" value="1"/>
</dbReference>
<protein>
    <recommendedName>
        <fullName evidence="1">RNA helicase</fullName>
        <ecNumber evidence="1">3.6.4.13</ecNumber>
    </recommendedName>
</protein>
<dbReference type="CDD" id="cd18787">
    <property type="entry name" value="SF2_C_DEAD"/>
    <property type="match status" value="1"/>
</dbReference>
<feature type="domain" description="Helicase ATP-binding" evidence="11">
    <location>
        <begin position="190"/>
        <end position="398"/>
    </location>
</feature>
<feature type="region of interest" description="Disordered" evidence="10">
    <location>
        <begin position="1"/>
        <end position="112"/>
    </location>
</feature>
<dbReference type="Pfam" id="PF00271">
    <property type="entry name" value="Helicase_C"/>
    <property type="match status" value="1"/>
</dbReference>
<evidence type="ECO:0000256" key="7">
    <source>
        <dbReference type="ARBA" id="ARBA00024355"/>
    </source>
</evidence>
<dbReference type="InterPro" id="IPR014001">
    <property type="entry name" value="Helicase_ATP-bd"/>
</dbReference>
<dbReference type="PANTHER" id="PTHR47959">
    <property type="entry name" value="ATP-DEPENDENT RNA HELICASE RHLE-RELATED"/>
    <property type="match status" value="1"/>
</dbReference>
<evidence type="ECO:0000313" key="13">
    <source>
        <dbReference type="EMBL" id="KIY97098.1"/>
    </source>
</evidence>
<dbReference type="InterPro" id="IPR044764">
    <property type="entry name" value="DDX52/Rok1_DEADc"/>
</dbReference>
<dbReference type="EC" id="3.6.4.13" evidence="1"/>
<dbReference type="GO" id="GO:0005829">
    <property type="term" value="C:cytosol"/>
    <property type="evidence" value="ECO:0007669"/>
    <property type="project" value="TreeGrafter"/>
</dbReference>
<dbReference type="SMART" id="SM00490">
    <property type="entry name" value="HELICc"/>
    <property type="match status" value="1"/>
</dbReference>
<dbReference type="InterPro" id="IPR050079">
    <property type="entry name" value="DEAD_box_RNA_helicase"/>
</dbReference>
<dbReference type="GO" id="GO:0005524">
    <property type="term" value="F:ATP binding"/>
    <property type="evidence" value="ECO:0007669"/>
    <property type="project" value="UniProtKB-KW"/>
</dbReference>
<evidence type="ECO:0000256" key="10">
    <source>
        <dbReference type="SAM" id="MobiDB-lite"/>
    </source>
</evidence>